<sequence>MRRRTTSDGSLQTASIPHGSAYFTMGFAAGSLSAAIWMVAGASVPFILLESSLVDPQLLKDAHKEEAATSSSRSSSNSNSSNADNRVDDGGRLCHFYCHALAGAAVGNSFTWILLHLLLIPSKPLSITHLLLVFPLLVGLWWERTMSHGPIQELQQRKQEGTNAESVILV</sequence>
<comment type="caution">
    <text evidence="3">The sequence shown here is derived from an EMBL/GenBank/DDBJ whole genome shotgun (WGS) entry which is preliminary data.</text>
</comment>
<feature type="transmembrane region" description="Helical" evidence="2">
    <location>
        <begin position="96"/>
        <end position="119"/>
    </location>
</feature>
<feature type="transmembrane region" description="Helical" evidence="2">
    <location>
        <begin position="125"/>
        <end position="142"/>
    </location>
</feature>
<evidence type="ECO:0000256" key="2">
    <source>
        <dbReference type="SAM" id="Phobius"/>
    </source>
</evidence>
<keyword evidence="2" id="KW-0472">Membrane</keyword>
<keyword evidence="2" id="KW-1133">Transmembrane helix</keyword>
<evidence type="ECO:0000313" key="4">
    <source>
        <dbReference type="Proteomes" id="UP001153069"/>
    </source>
</evidence>
<gene>
    <name evidence="3" type="ORF">SEMRO_2192_G318410.1</name>
</gene>
<accession>A0A9N8HUY1</accession>
<organism evidence="3 4">
    <name type="scientific">Seminavis robusta</name>
    <dbReference type="NCBI Taxonomy" id="568900"/>
    <lineage>
        <taxon>Eukaryota</taxon>
        <taxon>Sar</taxon>
        <taxon>Stramenopiles</taxon>
        <taxon>Ochrophyta</taxon>
        <taxon>Bacillariophyta</taxon>
        <taxon>Bacillariophyceae</taxon>
        <taxon>Bacillariophycidae</taxon>
        <taxon>Naviculales</taxon>
        <taxon>Naviculaceae</taxon>
        <taxon>Seminavis</taxon>
    </lineage>
</organism>
<proteinExistence type="predicted"/>
<evidence type="ECO:0000313" key="3">
    <source>
        <dbReference type="EMBL" id="CAB9528293.1"/>
    </source>
</evidence>
<dbReference type="Proteomes" id="UP001153069">
    <property type="component" value="Unassembled WGS sequence"/>
</dbReference>
<keyword evidence="4" id="KW-1185">Reference proteome</keyword>
<reference evidence="3" key="1">
    <citation type="submission" date="2020-06" db="EMBL/GenBank/DDBJ databases">
        <authorList>
            <consortium name="Plant Systems Biology data submission"/>
        </authorList>
    </citation>
    <scope>NUCLEOTIDE SEQUENCE</scope>
    <source>
        <strain evidence="3">D6</strain>
    </source>
</reference>
<dbReference type="AlphaFoldDB" id="A0A9N8HUY1"/>
<evidence type="ECO:0000256" key="1">
    <source>
        <dbReference type="SAM" id="MobiDB-lite"/>
    </source>
</evidence>
<dbReference type="EMBL" id="CAICTM010002190">
    <property type="protein sequence ID" value="CAB9528293.1"/>
    <property type="molecule type" value="Genomic_DNA"/>
</dbReference>
<name>A0A9N8HUY1_9STRA</name>
<keyword evidence="2" id="KW-0812">Transmembrane</keyword>
<feature type="region of interest" description="Disordered" evidence="1">
    <location>
        <begin position="64"/>
        <end position="84"/>
    </location>
</feature>
<protein>
    <submittedName>
        <fullName evidence="3">Uncharacterized protein</fullName>
    </submittedName>
</protein>
<feature type="compositionally biased region" description="Low complexity" evidence="1">
    <location>
        <begin position="70"/>
        <end position="82"/>
    </location>
</feature>